<dbReference type="AlphaFoldDB" id="A0A451D912"/>
<dbReference type="InterPro" id="IPR005653">
    <property type="entry name" value="OstA-like_N"/>
</dbReference>
<name>A0A451D912_9GAMM</name>
<keyword evidence="3" id="KW-0574">Periplasm</keyword>
<dbReference type="GO" id="GO:0030288">
    <property type="term" value="C:outer membrane-bounded periplasmic space"/>
    <property type="evidence" value="ECO:0007669"/>
    <property type="project" value="TreeGrafter"/>
</dbReference>
<accession>A0A451D912</accession>
<evidence type="ECO:0000313" key="6">
    <source>
        <dbReference type="Proteomes" id="UP000294441"/>
    </source>
</evidence>
<evidence type="ECO:0000256" key="1">
    <source>
        <dbReference type="ARBA" id="ARBA00022448"/>
    </source>
</evidence>
<dbReference type="EMBL" id="LR217713">
    <property type="protein sequence ID" value="VFP82265.1"/>
    <property type="molecule type" value="Genomic_DNA"/>
</dbReference>
<evidence type="ECO:0000256" key="2">
    <source>
        <dbReference type="ARBA" id="ARBA00022729"/>
    </source>
</evidence>
<dbReference type="Gene3D" id="2.60.450.10">
    <property type="entry name" value="Lipopolysaccharide (LPS) transport protein A like domain"/>
    <property type="match status" value="1"/>
</dbReference>
<protein>
    <submittedName>
        <fullName evidence="5">Lipopolysaccharide export system protein LptA, partial</fullName>
    </submittedName>
</protein>
<dbReference type="GO" id="GO:0001530">
    <property type="term" value="F:lipopolysaccharide binding"/>
    <property type="evidence" value="ECO:0007669"/>
    <property type="project" value="InterPro"/>
</dbReference>
<dbReference type="GeneID" id="66304903"/>
<feature type="domain" description="Organic solvent tolerance-like N-terminal" evidence="4">
    <location>
        <begin position="37"/>
        <end position="148"/>
    </location>
</feature>
<evidence type="ECO:0000259" key="4">
    <source>
        <dbReference type="Pfam" id="PF03968"/>
    </source>
</evidence>
<dbReference type="InterPro" id="IPR052037">
    <property type="entry name" value="LPS_export_LptA"/>
</dbReference>
<dbReference type="PANTHER" id="PTHR36504">
    <property type="entry name" value="LIPOPOLYSACCHARIDE EXPORT SYSTEM PROTEIN LPTA"/>
    <property type="match status" value="1"/>
</dbReference>
<dbReference type="GO" id="GO:0009279">
    <property type="term" value="C:cell outer membrane"/>
    <property type="evidence" value="ECO:0007669"/>
    <property type="project" value="TreeGrafter"/>
</dbReference>
<dbReference type="PANTHER" id="PTHR36504:SF1">
    <property type="entry name" value="LIPOPOLYSACCHARIDE EXPORT SYSTEM PROTEIN LPTA"/>
    <property type="match status" value="1"/>
</dbReference>
<evidence type="ECO:0000256" key="3">
    <source>
        <dbReference type="ARBA" id="ARBA00022764"/>
    </source>
</evidence>
<keyword evidence="2" id="KW-0732">Signal</keyword>
<dbReference type="InterPro" id="IPR014340">
    <property type="entry name" value="LptA"/>
</dbReference>
<dbReference type="GO" id="GO:0017089">
    <property type="term" value="F:glycolipid transfer activity"/>
    <property type="evidence" value="ECO:0007669"/>
    <property type="project" value="TreeGrafter"/>
</dbReference>
<organism evidence="5 6">
    <name type="scientific">Candidatus Erwinia haradaeae</name>
    <dbReference type="NCBI Taxonomy" id="1922217"/>
    <lineage>
        <taxon>Bacteria</taxon>
        <taxon>Pseudomonadati</taxon>
        <taxon>Pseudomonadota</taxon>
        <taxon>Gammaproteobacteria</taxon>
        <taxon>Enterobacterales</taxon>
        <taxon>Erwiniaceae</taxon>
        <taxon>Erwinia</taxon>
    </lineage>
</organism>
<evidence type="ECO:0000313" key="5">
    <source>
        <dbReference type="EMBL" id="VFP82265.1"/>
    </source>
</evidence>
<proteinExistence type="predicted"/>
<reference evidence="5 6" key="1">
    <citation type="submission" date="2019-02" db="EMBL/GenBank/DDBJ databases">
        <authorList>
            <person name="Manzano-Marin A."/>
            <person name="Manzano-Marin A."/>
        </authorList>
    </citation>
    <scope>NUCLEOTIDE SEQUENCE [LARGE SCALE GENOMIC DNA]</scope>
    <source>
        <strain evidence="5 6">ErCicurvipes</strain>
    </source>
</reference>
<gene>
    <name evidence="5" type="primary">lptA</name>
    <name evidence="5" type="ORF">ERCICURV3402_630</name>
</gene>
<dbReference type="Pfam" id="PF03968">
    <property type="entry name" value="LptD_N"/>
    <property type="match status" value="1"/>
</dbReference>
<dbReference type="Proteomes" id="UP000294441">
    <property type="component" value="Chromosome 1"/>
</dbReference>
<dbReference type="OrthoDB" id="5295619at2"/>
<sequence length="171" mass="19000" precursor="true">MALILKRKINQLLITILLLACNRPEVGLDPHLKTPIHIDSEKQIIDIQNNIATASGNVSITQGNLKIIADTSTISFSGEKNKNIIINAYGNLIKFYHILNNGQSVTGHAKKIHYEIEKAQIQLSGNAYLEQDGNRIQGDRITYLINEKTMHAISNTGQHVTTILTPSHQKN</sequence>
<dbReference type="NCBIfam" id="TIGR03002">
    <property type="entry name" value="outer_YhbN_LptA"/>
    <property type="match status" value="1"/>
</dbReference>
<dbReference type="GO" id="GO:0015920">
    <property type="term" value="P:lipopolysaccharide transport"/>
    <property type="evidence" value="ECO:0007669"/>
    <property type="project" value="InterPro"/>
</dbReference>
<dbReference type="RefSeq" id="WP_157992850.1">
    <property type="nucleotide sequence ID" value="NZ_LR217713.1"/>
</dbReference>
<dbReference type="PROSITE" id="PS51257">
    <property type="entry name" value="PROKAR_LIPOPROTEIN"/>
    <property type="match status" value="1"/>
</dbReference>
<keyword evidence="1" id="KW-0813">Transport</keyword>